<dbReference type="RefSeq" id="WP_338348910.1">
    <property type="nucleotide sequence ID" value="NZ_CAUZLQ010000002.1"/>
</dbReference>
<dbReference type="Gene3D" id="1.10.720.30">
    <property type="entry name" value="SAP domain"/>
    <property type="match status" value="1"/>
</dbReference>
<dbReference type="InterPro" id="IPR036361">
    <property type="entry name" value="SAP_dom_sf"/>
</dbReference>
<organism evidence="2 3">
    <name type="scientific">Fructobacillus tropaeoli</name>
    <dbReference type="NCBI Taxonomy" id="709323"/>
    <lineage>
        <taxon>Bacteria</taxon>
        <taxon>Bacillati</taxon>
        <taxon>Bacillota</taxon>
        <taxon>Bacilli</taxon>
        <taxon>Lactobacillales</taxon>
        <taxon>Lactobacillaceae</taxon>
        <taxon>Fructobacillus</taxon>
    </lineage>
</organism>
<feature type="domain" description="SAP" evidence="1">
    <location>
        <begin position="94"/>
        <end position="128"/>
    </location>
</feature>
<keyword evidence="3" id="KW-1185">Reference proteome</keyword>
<dbReference type="InterPro" id="IPR003034">
    <property type="entry name" value="SAP_dom"/>
</dbReference>
<dbReference type="SUPFAM" id="SSF68906">
    <property type="entry name" value="SAP domain"/>
    <property type="match status" value="1"/>
</dbReference>
<evidence type="ECO:0000313" key="2">
    <source>
        <dbReference type="EMBL" id="CAK1229099.1"/>
    </source>
</evidence>
<reference evidence="2 3" key="1">
    <citation type="submission" date="2023-10" db="EMBL/GenBank/DDBJ databases">
        <authorList>
            <person name="Botero Cardona J."/>
        </authorList>
    </citation>
    <scope>NUCLEOTIDE SEQUENCE [LARGE SCALE GENOMIC DNA]</scope>
    <source>
        <strain evidence="2 3">R-53137</strain>
    </source>
</reference>
<evidence type="ECO:0000259" key="1">
    <source>
        <dbReference type="PROSITE" id="PS50800"/>
    </source>
</evidence>
<name>A0ABN9YKJ4_9LACO</name>
<protein>
    <recommendedName>
        <fullName evidence="1">SAP domain-containing protein</fullName>
    </recommendedName>
</protein>
<comment type="caution">
    <text evidence="2">The sequence shown here is derived from an EMBL/GenBank/DDBJ whole genome shotgun (WGS) entry which is preliminary data.</text>
</comment>
<sequence length="329" mass="38479">MFNFLNKIKAHPSNGSSNTKITSNKNKEYNTSYESLRKESGRIVLLNWLNGKPIDLIPPLEFSREDMFNLNWISVKNKLISDKLLRIATPEETLPFLKVKQLKEILRSNNQKISGKKSELVKRIRDNVDEDKYYDTLDQTLITSESGNQLLNKYEKILWAHKRSTECLSKTEEPIDIRVNAVSFMNKIGNGKKKEDDALDNYKNAVIFHIKNNTYRQISIDLRQVALILNEQSKLRESLFYFTASELFELSGMQFYIEGELYANYFDLENVRSFSKTEILNLIYSIPMNLDEYKLVIENVWKEYGKHLPSCSLIRSKQEFINKMTVTLQ</sequence>
<dbReference type="Proteomes" id="UP001314262">
    <property type="component" value="Unassembled WGS sequence"/>
</dbReference>
<dbReference type="SMART" id="SM00513">
    <property type="entry name" value="SAP"/>
    <property type="match status" value="1"/>
</dbReference>
<evidence type="ECO:0000313" key="3">
    <source>
        <dbReference type="Proteomes" id="UP001314262"/>
    </source>
</evidence>
<dbReference type="EMBL" id="CAUZLT010000001">
    <property type="protein sequence ID" value="CAK1229099.1"/>
    <property type="molecule type" value="Genomic_DNA"/>
</dbReference>
<accession>A0ABN9YKJ4</accession>
<proteinExistence type="predicted"/>
<gene>
    <name evidence="2" type="ORF">R53137_KAKDMLNK_00263</name>
</gene>
<dbReference type="PROSITE" id="PS50800">
    <property type="entry name" value="SAP"/>
    <property type="match status" value="1"/>
</dbReference>
<dbReference type="Pfam" id="PF02037">
    <property type="entry name" value="SAP"/>
    <property type="match status" value="1"/>
</dbReference>